<evidence type="ECO:0000259" key="3">
    <source>
        <dbReference type="SMART" id="SM00458"/>
    </source>
</evidence>
<dbReference type="SMART" id="SM00458">
    <property type="entry name" value="RICIN"/>
    <property type="match status" value="1"/>
</dbReference>
<feature type="domain" description="Ricin B lectin" evidence="3">
    <location>
        <begin position="141"/>
        <end position="278"/>
    </location>
</feature>
<name>A0ABQ2INS3_9PSEU</name>
<protein>
    <recommendedName>
        <fullName evidence="3">Ricin B lectin domain-containing protein</fullName>
    </recommendedName>
</protein>
<evidence type="ECO:0000313" key="4">
    <source>
        <dbReference type="EMBL" id="GGN20759.1"/>
    </source>
</evidence>
<gene>
    <name evidence="4" type="ORF">GCM10011609_72480</name>
</gene>
<evidence type="ECO:0000256" key="1">
    <source>
        <dbReference type="SAM" id="MobiDB-lite"/>
    </source>
</evidence>
<feature type="transmembrane region" description="Helical" evidence="2">
    <location>
        <begin position="40"/>
        <end position="60"/>
    </location>
</feature>
<dbReference type="EMBL" id="BMNC01000016">
    <property type="protein sequence ID" value="GGN20759.1"/>
    <property type="molecule type" value="Genomic_DNA"/>
</dbReference>
<dbReference type="InterPro" id="IPR000772">
    <property type="entry name" value="Ricin_B_lectin"/>
</dbReference>
<evidence type="ECO:0000256" key="2">
    <source>
        <dbReference type="SAM" id="Phobius"/>
    </source>
</evidence>
<dbReference type="Proteomes" id="UP000597656">
    <property type="component" value="Unassembled WGS sequence"/>
</dbReference>
<feature type="region of interest" description="Disordered" evidence="1">
    <location>
        <begin position="65"/>
        <end position="88"/>
    </location>
</feature>
<dbReference type="Pfam" id="PF00652">
    <property type="entry name" value="Ricin_B_lectin"/>
    <property type="match status" value="1"/>
</dbReference>
<keyword evidence="2" id="KW-1133">Transmembrane helix</keyword>
<feature type="compositionally biased region" description="Pro residues" evidence="1">
    <location>
        <begin position="111"/>
        <end position="134"/>
    </location>
</feature>
<dbReference type="RefSeq" id="WP_189159393.1">
    <property type="nucleotide sequence ID" value="NZ_BMNC01000016.1"/>
</dbReference>
<dbReference type="SUPFAM" id="SSF50370">
    <property type="entry name" value="Ricin B-like lectins"/>
    <property type="match status" value="1"/>
</dbReference>
<dbReference type="PROSITE" id="PS50231">
    <property type="entry name" value="RICIN_B_LECTIN"/>
    <property type="match status" value="1"/>
</dbReference>
<keyword evidence="2" id="KW-0472">Membrane</keyword>
<accession>A0ABQ2INS3</accession>
<feature type="region of interest" description="Disordered" evidence="1">
    <location>
        <begin position="107"/>
        <end position="143"/>
    </location>
</feature>
<comment type="caution">
    <text evidence="4">The sequence shown here is derived from an EMBL/GenBank/DDBJ whole genome shotgun (WGS) entry which is preliminary data.</text>
</comment>
<reference evidence="5" key="1">
    <citation type="journal article" date="2019" name="Int. J. Syst. Evol. Microbiol.">
        <title>The Global Catalogue of Microorganisms (GCM) 10K type strain sequencing project: providing services to taxonomists for standard genome sequencing and annotation.</title>
        <authorList>
            <consortium name="The Broad Institute Genomics Platform"/>
            <consortium name="The Broad Institute Genome Sequencing Center for Infectious Disease"/>
            <person name="Wu L."/>
            <person name="Ma J."/>
        </authorList>
    </citation>
    <scope>NUCLEOTIDE SEQUENCE [LARGE SCALE GENOMIC DNA]</scope>
    <source>
        <strain evidence="5">CGMCC 4.7319</strain>
    </source>
</reference>
<evidence type="ECO:0000313" key="5">
    <source>
        <dbReference type="Proteomes" id="UP000597656"/>
    </source>
</evidence>
<dbReference type="InterPro" id="IPR035992">
    <property type="entry name" value="Ricin_B-like_lectins"/>
</dbReference>
<organism evidence="4 5">
    <name type="scientific">Lentzea pudingi</name>
    <dbReference type="NCBI Taxonomy" id="1789439"/>
    <lineage>
        <taxon>Bacteria</taxon>
        <taxon>Bacillati</taxon>
        <taxon>Actinomycetota</taxon>
        <taxon>Actinomycetes</taxon>
        <taxon>Pseudonocardiales</taxon>
        <taxon>Pseudonocardiaceae</taxon>
        <taxon>Lentzea</taxon>
    </lineage>
</organism>
<dbReference type="CDD" id="cd00161">
    <property type="entry name" value="beta-trefoil_Ricin-like"/>
    <property type="match status" value="1"/>
</dbReference>
<sequence length="279" mass="29656">MTDAVDGNANTTHGDNSGTIVQAHSVYLGGRKKLPPLARAAIVIGVVVVLAVSVVVAVYLKQDAGQQAATDPPASTPPLLSTATTARSSSSATATSAVVVVPVRTDRPTVKPVPAPTTLAVPPPPPPAPGPGPVKPATDGPGYLVPAGNDQRAADFYQNSWNDVVMWERHPASDGTSYQPFWAREFSDADHGVFRIRNQRGNLCMERVHQENFGEHIKANACSWGNDAQLWQVVNTHQLAHVTSGRCLGTANDGSYADGTWLIVSLCTGRDDQKWRIAR</sequence>
<keyword evidence="2" id="KW-0812">Transmembrane</keyword>
<proteinExistence type="predicted"/>
<dbReference type="Gene3D" id="2.80.10.50">
    <property type="match status" value="1"/>
</dbReference>
<keyword evidence="5" id="KW-1185">Reference proteome</keyword>